<organism evidence="2 3">
    <name type="scientific">Botrytis fragariae</name>
    <dbReference type="NCBI Taxonomy" id="1964551"/>
    <lineage>
        <taxon>Eukaryota</taxon>
        <taxon>Fungi</taxon>
        <taxon>Dikarya</taxon>
        <taxon>Ascomycota</taxon>
        <taxon>Pezizomycotina</taxon>
        <taxon>Leotiomycetes</taxon>
        <taxon>Helotiales</taxon>
        <taxon>Sclerotiniaceae</taxon>
        <taxon>Botrytis</taxon>
    </lineage>
</organism>
<proteinExistence type="predicted"/>
<keyword evidence="3" id="KW-1185">Reference proteome</keyword>
<gene>
    <name evidence="2" type="ORF">Bfra_000213</name>
</gene>
<dbReference type="GeneID" id="59254350"/>
<protein>
    <submittedName>
        <fullName evidence="2">Uncharacterized protein</fullName>
    </submittedName>
</protein>
<comment type="caution">
    <text evidence="2">The sequence shown here is derived from an EMBL/GenBank/DDBJ whole genome shotgun (WGS) entry which is preliminary data.</text>
</comment>
<evidence type="ECO:0000313" key="2">
    <source>
        <dbReference type="EMBL" id="KAF5878046.1"/>
    </source>
</evidence>
<dbReference type="RefSeq" id="XP_037196991.1">
    <property type="nucleotide sequence ID" value="XM_037330658.1"/>
</dbReference>
<dbReference type="Gene3D" id="1.10.287.1490">
    <property type="match status" value="1"/>
</dbReference>
<dbReference type="Proteomes" id="UP000531561">
    <property type="component" value="Unassembled WGS sequence"/>
</dbReference>
<feature type="region of interest" description="Disordered" evidence="1">
    <location>
        <begin position="1"/>
        <end position="61"/>
    </location>
</feature>
<dbReference type="OrthoDB" id="3548879at2759"/>
<dbReference type="AlphaFoldDB" id="A0A8H6B2B9"/>
<evidence type="ECO:0000313" key="3">
    <source>
        <dbReference type="Proteomes" id="UP000531561"/>
    </source>
</evidence>
<evidence type="ECO:0000256" key="1">
    <source>
        <dbReference type="SAM" id="MobiDB-lite"/>
    </source>
</evidence>
<sequence>MSSANSERRRHLKRKSSNNLDRQYLLHQPDVLELDYGSPARSRKCPNLSQGRDTEKEETIDDIDEAMRRRRVANEETDEIVESLKKKVETSKEKISSLEAKVKDQAAEIRKLKEKTQEVIDDKERLLLESSKQKTETDALTAARQDLERDLDEANHNLSSAVENGKSLQRKLTAGIARIQELQEENHALVLELEKKEKLLDTLRRSFRAIRAFVNDEPLDS</sequence>
<reference evidence="2 3" key="1">
    <citation type="journal article" date="2020" name="Phytopathology">
        <title>A high-quality genome resource of Botrytis fragariae, a new and rapidly spreading fungal pathogen causing strawberry gray mold in the U.S.A.</title>
        <authorList>
            <person name="Wu Y."/>
            <person name="Saski C.A."/>
            <person name="Schnabel G."/>
            <person name="Xiao S."/>
            <person name="Hu M."/>
        </authorList>
    </citation>
    <scope>NUCLEOTIDE SEQUENCE [LARGE SCALE GENOMIC DNA]</scope>
    <source>
        <strain evidence="2 3">BVB16</strain>
    </source>
</reference>
<accession>A0A8H6B2B9</accession>
<dbReference type="EMBL" id="JABFCT010000002">
    <property type="protein sequence ID" value="KAF5878046.1"/>
    <property type="molecule type" value="Genomic_DNA"/>
</dbReference>
<name>A0A8H6B2B9_9HELO</name>